<organism evidence="15 16">
    <name type="scientific">candidate division WWE3 bacterium GW2011_GWC2_41_23</name>
    <dbReference type="NCBI Taxonomy" id="1619123"/>
    <lineage>
        <taxon>Bacteria</taxon>
        <taxon>Katanobacteria</taxon>
    </lineage>
</organism>
<evidence type="ECO:0000256" key="9">
    <source>
        <dbReference type="ARBA" id="ARBA00022833"/>
    </source>
</evidence>
<dbReference type="PANTHER" id="PTHR35864:SF1">
    <property type="entry name" value="ZINC METALLOPROTEASE YWHC-RELATED"/>
    <property type="match status" value="1"/>
</dbReference>
<evidence type="ECO:0000256" key="12">
    <source>
        <dbReference type="ARBA" id="ARBA00023136"/>
    </source>
</evidence>
<keyword evidence="9" id="KW-0862">Zinc</keyword>
<feature type="domain" description="Peptidase M50" evidence="14">
    <location>
        <begin position="53"/>
        <end position="152"/>
    </location>
</feature>
<protein>
    <submittedName>
        <fullName evidence="15">Peptidase, M50 family</fullName>
    </submittedName>
</protein>
<dbReference type="EMBL" id="LCBB01000014">
    <property type="protein sequence ID" value="KKS02617.1"/>
    <property type="molecule type" value="Genomic_DNA"/>
</dbReference>
<evidence type="ECO:0000256" key="1">
    <source>
        <dbReference type="ARBA" id="ARBA00001947"/>
    </source>
</evidence>
<comment type="cofactor">
    <cofactor evidence="1">
        <name>Zn(2+)</name>
        <dbReference type="ChEBI" id="CHEBI:29105"/>
    </cofactor>
</comment>
<dbReference type="Proteomes" id="UP000033947">
    <property type="component" value="Unassembled WGS sequence"/>
</dbReference>
<feature type="transmembrane region" description="Helical" evidence="13">
    <location>
        <begin position="48"/>
        <end position="71"/>
    </location>
</feature>
<dbReference type="PANTHER" id="PTHR35864">
    <property type="entry name" value="ZINC METALLOPROTEASE MJ0611-RELATED"/>
    <property type="match status" value="1"/>
</dbReference>
<keyword evidence="8" id="KW-0378">Hydrolase</keyword>
<comment type="subcellular location">
    <subcellularLocation>
        <location evidence="2">Cell membrane</location>
        <topology evidence="2">Multi-pass membrane protein</topology>
    </subcellularLocation>
</comment>
<evidence type="ECO:0000313" key="15">
    <source>
        <dbReference type="EMBL" id="KKS02617.1"/>
    </source>
</evidence>
<feature type="transmembrane region" description="Helical" evidence="13">
    <location>
        <begin position="129"/>
        <end position="149"/>
    </location>
</feature>
<dbReference type="Pfam" id="PF02163">
    <property type="entry name" value="Peptidase_M50"/>
    <property type="match status" value="1"/>
</dbReference>
<evidence type="ECO:0000256" key="3">
    <source>
        <dbReference type="ARBA" id="ARBA00007931"/>
    </source>
</evidence>
<dbReference type="GO" id="GO:0008237">
    <property type="term" value="F:metallopeptidase activity"/>
    <property type="evidence" value="ECO:0007669"/>
    <property type="project" value="UniProtKB-KW"/>
</dbReference>
<sequence length="240" mass="26194">MHFVHVQDFSIFCPSGQQFYGLLPVFPAGRPGDGIIPDMLALLTENPLIFAVVLVALVISLSVHEFAHAWVSDKLGDPTARYMGRVTLNPKAHIDPLGMLLLVVAGFGWGKPVPFNPLNLKYPKRDSALIALAGPASNFILAIVTAIILNFVNVNSLVGGALYLLVFYNLLLGVFNLMPFHPLDGFKIVGGLLPNNLALQWYQMQPYGIIILVAFIFTNSFQKIVLPIVDILTKMLGVTA</sequence>
<proteinExistence type="inferred from homology"/>
<keyword evidence="10 13" id="KW-1133">Transmembrane helix</keyword>
<feature type="transmembrane region" description="Helical" evidence="13">
    <location>
        <begin position="92"/>
        <end position="109"/>
    </location>
</feature>
<gene>
    <name evidence="15" type="ORF">UU55_C0014G0005</name>
</gene>
<evidence type="ECO:0000256" key="7">
    <source>
        <dbReference type="ARBA" id="ARBA00022723"/>
    </source>
</evidence>
<dbReference type="GO" id="GO:0046872">
    <property type="term" value="F:metal ion binding"/>
    <property type="evidence" value="ECO:0007669"/>
    <property type="project" value="UniProtKB-KW"/>
</dbReference>
<keyword evidence="5" id="KW-0645">Protease</keyword>
<name>A0A0G0VSI4_UNCKA</name>
<comment type="caution">
    <text evidence="15">The sequence shown here is derived from an EMBL/GenBank/DDBJ whole genome shotgun (WGS) entry which is preliminary data.</text>
</comment>
<evidence type="ECO:0000256" key="13">
    <source>
        <dbReference type="SAM" id="Phobius"/>
    </source>
</evidence>
<dbReference type="AlphaFoldDB" id="A0A0G0VSI4"/>
<keyword evidence="6 13" id="KW-0812">Transmembrane</keyword>
<dbReference type="PATRIC" id="fig|1619123.3.peg.795"/>
<dbReference type="InterPro" id="IPR044537">
    <property type="entry name" value="Rip2-like"/>
</dbReference>
<feature type="transmembrane region" description="Helical" evidence="13">
    <location>
        <begin position="200"/>
        <end position="218"/>
    </location>
</feature>
<evidence type="ECO:0000256" key="2">
    <source>
        <dbReference type="ARBA" id="ARBA00004651"/>
    </source>
</evidence>
<keyword evidence="11" id="KW-0482">Metalloprotease</keyword>
<evidence type="ECO:0000256" key="10">
    <source>
        <dbReference type="ARBA" id="ARBA00022989"/>
    </source>
</evidence>
<comment type="similarity">
    <text evidence="3">Belongs to the peptidase M50B family.</text>
</comment>
<evidence type="ECO:0000256" key="5">
    <source>
        <dbReference type="ARBA" id="ARBA00022670"/>
    </source>
</evidence>
<keyword evidence="12 13" id="KW-0472">Membrane</keyword>
<dbReference type="CDD" id="cd06158">
    <property type="entry name" value="S2P-M50_like_1"/>
    <property type="match status" value="1"/>
</dbReference>
<evidence type="ECO:0000256" key="6">
    <source>
        <dbReference type="ARBA" id="ARBA00022692"/>
    </source>
</evidence>
<dbReference type="GO" id="GO:0005886">
    <property type="term" value="C:plasma membrane"/>
    <property type="evidence" value="ECO:0007669"/>
    <property type="project" value="UniProtKB-SubCell"/>
</dbReference>
<feature type="transmembrane region" description="Helical" evidence="13">
    <location>
        <begin position="161"/>
        <end position="180"/>
    </location>
</feature>
<evidence type="ECO:0000256" key="11">
    <source>
        <dbReference type="ARBA" id="ARBA00023049"/>
    </source>
</evidence>
<dbReference type="InterPro" id="IPR008915">
    <property type="entry name" value="Peptidase_M50"/>
</dbReference>
<evidence type="ECO:0000259" key="14">
    <source>
        <dbReference type="Pfam" id="PF02163"/>
    </source>
</evidence>
<reference evidence="15 16" key="1">
    <citation type="journal article" date="2015" name="Nature">
        <title>rRNA introns, odd ribosomes, and small enigmatic genomes across a large radiation of phyla.</title>
        <authorList>
            <person name="Brown C.T."/>
            <person name="Hug L.A."/>
            <person name="Thomas B.C."/>
            <person name="Sharon I."/>
            <person name="Castelle C.J."/>
            <person name="Singh A."/>
            <person name="Wilkins M.J."/>
            <person name="Williams K.H."/>
            <person name="Banfield J.F."/>
        </authorList>
    </citation>
    <scope>NUCLEOTIDE SEQUENCE [LARGE SCALE GENOMIC DNA]</scope>
</reference>
<evidence type="ECO:0000256" key="8">
    <source>
        <dbReference type="ARBA" id="ARBA00022801"/>
    </source>
</evidence>
<dbReference type="InterPro" id="IPR052348">
    <property type="entry name" value="Metallopeptidase_M50B"/>
</dbReference>
<evidence type="ECO:0000256" key="4">
    <source>
        <dbReference type="ARBA" id="ARBA00022475"/>
    </source>
</evidence>
<keyword evidence="4" id="KW-1003">Cell membrane</keyword>
<accession>A0A0G0VSI4</accession>
<evidence type="ECO:0000313" key="16">
    <source>
        <dbReference type="Proteomes" id="UP000033947"/>
    </source>
</evidence>
<dbReference type="GO" id="GO:0006508">
    <property type="term" value="P:proteolysis"/>
    <property type="evidence" value="ECO:0007669"/>
    <property type="project" value="UniProtKB-KW"/>
</dbReference>
<keyword evidence="7" id="KW-0479">Metal-binding</keyword>